<dbReference type="HOGENOM" id="CLU_162916_0_0_1"/>
<feature type="compositionally biased region" description="Pro residues" evidence="1">
    <location>
        <begin position="10"/>
        <end position="21"/>
    </location>
</feature>
<reference evidence="3" key="1">
    <citation type="journal article" date="2013" name="Science">
        <title>The Amborella genome and the evolution of flowering plants.</title>
        <authorList>
            <consortium name="Amborella Genome Project"/>
        </authorList>
    </citation>
    <scope>NUCLEOTIDE SEQUENCE [LARGE SCALE GENOMIC DNA]</scope>
</reference>
<dbReference type="Gramene" id="ERN11854">
    <property type="protein sequence ID" value="ERN11854"/>
    <property type="gene ID" value="AMTR_s00020p00113240"/>
</dbReference>
<name>W1PVK2_AMBTC</name>
<accession>W1PVK2</accession>
<dbReference type="AlphaFoldDB" id="W1PVK2"/>
<evidence type="ECO:0000256" key="1">
    <source>
        <dbReference type="SAM" id="MobiDB-lite"/>
    </source>
</evidence>
<keyword evidence="3" id="KW-1185">Reference proteome</keyword>
<proteinExistence type="predicted"/>
<gene>
    <name evidence="2" type="ORF">AMTR_s00020p00113240</name>
</gene>
<dbReference type="EMBL" id="KI392664">
    <property type="protein sequence ID" value="ERN11854.1"/>
    <property type="molecule type" value="Genomic_DNA"/>
</dbReference>
<evidence type="ECO:0000313" key="2">
    <source>
        <dbReference type="EMBL" id="ERN11854.1"/>
    </source>
</evidence>
<feature type="region of interest" description="Disordered" evidence="1">
    <location>
        <begin position="1"/>
        <end position="32"/>
    </location>
</feature>
<dbReference type="Proteomes" id="UP000017836">
    <property type="component" value="Unassembled WGS sequence"/>
</dbReference>
<protein>
    <submittedName>
        <fullName evidence="2">Uncharacterized protein</fullName>
    </submittedName>
</protein>
<feature type="compositionally biased region" description="Polar residues" evidence="1">
    <location>
        <begin position="22"/>
        <end position="32"/>
    </location>
</feature>
<evidence type="ECO:0000313" key="3">
    <source>
        <dbReference type="Proteomes" id="UP000017836"/>
    </source>
</evidence>
<organism evidence="2 3">
    <name type="scientific">Amborella trichopoda</name>
    <dbReference type="NCBI Taxonomy" id="13333"/>
    <lineage>
        <taxon>Eukaryota</taxon>
        <taxon>Viridiplantae</taxon>
        <taxon>Streptophyta</taxon>
        <taxon>Embryophyta</taxon>
        <taxon>Tracheophyta</taxon>
        <taxon>Spermatophyta</taxon>
        <taxon>Magnoliopsida</taxon>
        <taxon>Amborellales</taxon>
        <taxon>Amborellaceae</taxon>
        <taxon>Amborella</taxon>
    </lineage>
</organism>
<sequence>MGMYVEPLPTSDPQPNVPPPSTSTKVRPSDSRGATVSTVYEELYIIEPSLVIFPCIIPATPMVPRKAIPQEPLRGILMLIIQNDQVDPTP</sequence>